<gene>
    <name evidence="2" type="ORF">V7x_28440</name>
</gene>
<feature type="transmembrane region" description="Helical" evidence="1">
    <location>
        <begin position="65"/>
        <end position="83"/>
    </location>
</feature>
<dbReference type="RefSeq" id="WP_197137290.1">
    <property type="nucleotide sequence ID" value="NZ_SJPZ01000001.1"/>
</dbReference>
<dbReference type="AlphaFoldDB" id="A0A5C6G1A5"/>
<evidence type="ECO:0000313" key="3">
    <source>
        <dbReference type="Proteomes" id="UP000316476"/>
    </source>
</evidence>
<keyword evidence="1" id="KW-0812">Transmembrane</keyword>
<evidence type="ECO:0000313" key="2">
    <source>
        <dbReference type="EMBL" id="TWU67270.1"/>
    </source>
</evidence>
<keyword evidence="1" id="KW-1133">Transmembrane helix</keyword>
<accession>A0A5C6G1A5</accession>
<organism evidence="2 3">
    <name type="scientific">Crateriforma conspicua</name>
    <dbReference type="NCBI Taxonomy" id="2527996"/>
    <lineage>
        <taxon>Bacteria</taxon>
        <taxon>Pseudomonadati</taxon>
        <taxon>Planctomycetota</taxon>
        <taxon>Planctomycetia</taxon>
        <taxon>Planctomycetales</taxon>
        <taxon>Planctomycetaceae</taxon>
        <taxon>Crateriforma</taxon>
    </lineage>
</organism>
<comment type="caution">
    <text evidence="2">The sequence shown here is derived from an EMBL/GenBank/DDBJ whole genome shotgun (WGS) entry which is preliminary data.</text>
</comment>
<sequence length="181" mass="21021">MLQKVFMDPRNDDRYRVAREWANDAILSDIEADDPRRDLIFEYSEKALEDQRSHFDKAIDNTHSLLRLNALLVAGVFAVFRSTKLEFTICMQAALACWVFAMVPLLVACRRIYKPRREDMPEIFDYVNNHAGKLTEWLSMYNHLCTTQFVVQNDQESTLVNWSLCLTVFGLAFLVFSTLGL</sequence>
<dbReference type="EMBL" id="SJPZ01000001">
    <property type="protein sequence ID" value="TWU67270.1"/>
    <property type="molecule type" value="Genomic_DNA"/>
</dbReference>
<reference evidence="2 3" key="1">
    <citation type="submission" date="2019-02" db="EMBL/GenBank/DDBJ databases">
        <title>Deep-cultivation of Planctomycetes and their phenomic and genomic characterization uncovers novel biology.</title>
        <authorList>
            <person name="Wiegand S."/>
            <person name="Jogler M."/>
            <person name="Boedeker C."/>
            <person name="Pinto D."/>
            <person name="Vollmers J."/>
            <person name="Rivas-Marin E."/>
            <person name="Kohn T."/>
            <person name="Peeters S.H."/>
            <person name="Heuer A."/>
            <person name="Rast P."/>
            <person name="Oberbeckmann S."/>
            <person name="Bunk B."/>
            <person name="Jeske O."/>
            <person name="Meyerdierks A."/>
            <person name="Storesund J.E."/>
            <person name="Kallscheuer N."/>
            <person name="Luecker S."/>
            <person name="Lage O.M."/>
            <person name="Pohl T."/>
            <person name="Merkel B.J."/>
            <person name="Hornburger P."/>
            <person name="Mueller R.-W."/>
            <person name="Bruemmer F."/>
            <person name="Labrenz M."/>
            <person name="Spormann A.M."/>
            <person name="Op Den Camp H."/>
            <person name="Overmann J."/>
            <person name="Amann R."/>
            <person name="Jetten M.S.M."/>
            <person name="Mascher T."/>
            <person name="Medema M.H."/>
            <person name="Devos D.P."/>
            <person name="Kaster A.-K."/>
            <person name="Ovreas L."/>
            <person name="Rohde M."/>
            <person name="Galperin M.Y."/>
            <person name="Jogler C."/>
        </authorList>
    </citation>
    <scope>NUCLEOTIDE SEQUENCE [LARGE SCALE GENOMIC DNA]</scope>
    <source>
        <strain evidence="2 3">V7</strain>
    </source>
</reference>
<keyword evidence="1" id="KW-0472">Membrane</keyword>
<name>A0A5C6G1A5_9PLAN</name>
<evidence type="ECO:0000256" key="1">
    <source>
        <dbReference type="SAM" id="Phobius"/>
    </source>
</evidence>
<feature type="transmembrane region" description="Helical" evidence="1">
    <location>
        <begin position="89"/>
        <end position="109"/>
    </location>
</feature>
<dbReference type="Proteomes" id="UP000316476">
    <property type="component" value="Unassembled WGS sequence"/>
</dbReference>
<proteinExistence type="predicted"/>
<feature type="transmembrane region" description="Helical" evidence="1">
    <location>
        <begin position="159"/>
        <end position="179"/>
    </location>
</feature>
<protein>
    <submittedName>
        <fullName evidence="2">Uncharacterized protein</fullName>
    </submittedName>
</protein>